<sequence length="37" mass="4384">MAHYCSLFKYLLASVFSCSFKQWWQCLTAFSILCMLL</sequence>
<dbReference type="AlphaFoldDB" id="A0A0E9RT34"/>
<accession>A0A0E9RT34</accession>
<name>A0A0E9RT34_ANGAN</name>
<reference evidence="1" key="2">
    <citation type="journal article" date="2015" name="Fish Shellfish Immunol.">
        <title>Early steps in the European eel (Anguilla anguilla)-Vibrio vulnificus interaction in the gills: Role of the RtxA13 toxin.</title>
        <authorList>
            <person name="Callol A."/>
            <person name="Pajuelo D."/>
            <person name="Ebbesson L."/>
            <person name="Teles M."/>
            <person name="MacKenzie S."/>
            <person name="Amaro C."/>
        </authorList>
    </citation>
    <scope>NUCLEOTIDE SEQUENCE</scope>
</reference>
<organism evidence="1">
    <name type="scientific">Anguilla anguilla</name>
    <name type="common">European freshwater eel</name>
    <name type="synonym">Muraena anguilla</name>
    <dbReference type="NCBI Taxonomy" id="7936"/>
    <lineage>
        <taxon>Eukaryota</taxon>
        <taxon>Metazoa</taxon>
        <taxon>Chordata</taxon>
        <taxon>Craniata</taxon>
        <taxon>Vertebrata</taxon>
        <taxon>Euteleostomi</taxon>
        <taxon>Actinopterygii</taxon>
        <taxon>Neopterygii</taxon>
        <taxon>Teleostei</taxon>
        <taxon>Anguilliformes</taxon>
        <taxon>Anguillidae</taxon>
        <taxon>Anguilla</taxon>
    </lineage>
</organism>
<evidence type="ECO:0000313" key="1">
    <source>
        <dbReference type="EMBL" id="JAH31605.1"/>
    </source>
</evidence>
<dbReference type="EMBL" id="GBXM01076972">
    <property type="protein sequence ID" value="JAH31605.1"/>
    <property type="molecule type" value="Transcribed_RNA"/>
</dbReference>
<proteinExistence type="predicted"/>
<protein>
    <submittedName>
        <fullName evidence="1">Uncharacterized protein</fullName>
    </submittedName>
</protein>
<reference evidence="1" key="1">
    <citation type="submission" date="2014-11" db="EMBL/GenBank/DDBJ databases">
        <authorList>
            <person name="Amaro Gonzalez C."/>
        </authorList>
    </citation>
    <scope>NUCLEOTIDE SEQUENCE</scope>
</reference>